<dbReference type="InterPro" id="IPR029061">
    <property type="entry name" value="THDP-binding"/>
</dbReference>
<dbReference type="EMBL" id="CP115668">
    <property type="protein sequence ID" value="WCC79742.1"/>
    <property type="molecule type" value="Genomic_DNA"/>
</dbReference>
<dbReference type="SMART" id="SM00861">
    <property type="entry name" value="Transket_pyr"/>
    <property type="match status" value="1"/>
</dbReference>
<organism evidence="5 6">
    <name type="scientific">Cutibacterium equinum</name>
    <dbReference type="NCBI Taxonomy" id="3016342"/>
    <lineage>
        <taxon>Bacteria</taxon>
        <taxon>Bacillati</taxon>
        <taxon>Actinomycetota</taxon>
        <taxon>Actinomycetes</taxon>
        <taxon>Propionibacteriales</taxon>
        <taxon>Propionibacteriaceae</taxon>
        <taxon>Cutibacterium</taxon>
    </lineage>
</organism>
<dbReference type="Proteomes" id="UP001212097">
    <property type="component" value="Chromosome"/>
</dbReference>
<keyword evidence="6" id="KW-1185">Reference proteome</keyword>
<evidence type="ECO:0000256" key="3">
    <source>
        <dbReference type="ARBA" id="ARBA00023052"/>
    </source>
</evidence>
<comment type="cofactor">
    <cofactor evidence="1">
        <name>thiamine diphosphate</name>
        <dbReference type="ChEBI" id="CHEBI:58937"/>
    </cofactor>
</comment>
<name>A0ABY7QZQ4_9ACTN</name>
<evidence type="ECO:0000256" key="2">
    <source>
        <dbReference type="ARBA" id="ARBA00023002"/>
    </source>
</evidence>
<dbReference type="Pfam" id="PF02779">
    <property type="entry name" value="Transket_pyr"/>
    <property type="match status" value="1"/>
</dbReference>
<evidence type="ECO:0000256" key="1">
    <source>
        <dbReference type="ARBA" id="ARBA00001964"/>
    </source>
</evidence>
<dbReference type="RefSeq" id="WP_271417930.1">
    <property type="nucleotide sequence ID" value="NZ_CP115668.1"/>
</dbReference>
<sequence>MSENSQSARPQGETTLAKALNAGLADALAADDHVVIMGEDVGTLGGVFRITDGLKAQFGGRRVIDSPLAESGIVGTAIGMAMRGYRPCVELQFDGFSAPAFDQIVSQLARYRARVGGRWSLPVTIRIPFGGGVGSPEHHSESPEGFYATTPGLKVVSCSNPDDAYWMLRQAIESPDPVIFFEPKRRYYTRGEVSETPERALHEARIVRPGTDATLLCYGPLVETCLDAAEEAAHEGHELEVVDLRSLSPLDMETVYESVRRTTRAIIVQEAPRTQGIGAEIAARLGEELYYVMEAPVLRVTGWSTPYPPAKAEGEHIPDVDRIIDAVDRSLAY</sequence>
<dbReference type="Gene3D" id="3.40.50.920">
    <property type="match status" value="1"/>
</dbReference>
<dbReference type="PANTHER" id="PTHR43257:SF2">
    <property type="entry name" value="PYRUVATE DEHYDROGENASE E1 COMPONENT SUBUNIT BETA"/>
    <property type="match status" value="1"/>
</dbReference>
<evidence type="ECO:0000313" key="5">
    <source>
        <dbReference type="EMBL" id="WCC79742.1"/>
    </source>
</evidence>
<dbReference type="Gene3D" id="3.40.50.970">
    <property type="match status" value="1"/>
</dbReference>
<accession>A0ABY7QZQ4</accession>
<dbReference type="PANTHER" id="PTHR43257">
    <property type="entry name" value="PYRUVATE DEHYDROGENASE E1 COMPONENT BETA SUBUNIT"/>
    <property type="match status" value="1"/>
</dbReference>
<evidence type="ECO:0000313" key="6">
    <source>
        <dbReference type="Proteomes" id="UP001212097"/>
    </source>
</evidence>
<dbReference type="InterPro" id="IPR005475">
    <property type="entry name" value="Transketolase-like_Pyr-bd"/>
</dbReference>
<reference evidence="5 6" key="2">
    <citation type="submission" date="2023-06" db="EMBL/GenBank/DDBJ databases">
        <title>The Gram-positive Non-spore-bearing Anaerobic Bacilli of Human Feces.</title>
        <authorList>
            <person name="Eggerth A.H."/>
        </authorList>
    </citation>
    <scope>NUCLEOTIDE SEQUENCE [LARGE SCALE GENOMIC DNA]</scope>
    <source>
        <strain evidence="5 6">CBA3108</strain>
    </source>
</reference>
<dbReference type="InterPro" id="IPR009014">
    <property type="entry name" value="Transketo_C/PFOR_II"/>
</dbReference>
<keyword evidence="2" id="KW-0560">Oxidoreductase</keyword>
<evidence type="ECO:0000259" key="4">
    <source>
        <dbReference type="SMART" id="SM00861"/>
    </source>
</evidence>
<protein>
    <submittedName>
        <fullName evidence="5">Alpha-ketoacid dehydrogenase subunit beta</fullName>
    </submittedName>
</protein>
<reference evidence="5 6" key="1">
    <citation type="submission" date="2023-01" db="EMBL/GenBank/DDBJ databases">
        <authorList>
            <person name="Lee S.H."/>
            <person name="Jung H.S."/>
            <person name="Yun J.U."/>
        </authorList>
    </citation>
    <scope>NUCLEOTIDE SEQUENCE [LARGE SCALE GENOMIC DNA]</scope>
    <source>
        <strain evidence="5 6">CBA3108</strain>
    </source>
</reference>
<dbReference type="SUPFAM" id="SSF52922">
    <property type="entry name" value="TK C-terminal domain-like"/>
    <property type="match status" value="1"/>
</dbReference>
<dbReference type="CDD" id="cd07036">
    <property type="entry name" value="TPP_PYR_E1-PDHc-beta_like"/>
    <property type="match status" value="1"/>
</dbReference>
<dbReference type="InterPro" id="IPR033248">
    <property type="entry name" value="Transketolase_C"/>
</dbReference>
<dbReference type="SUPFAM" id="SSF52518">
    <property type="entry name" value="Thiamin diphosphate-binding fold (THDP-binding)"/>
    <property type="match status" value="1"/>
</dbReference>
<proteinExistence type="predicted"/>
<keyword evidence="3" id="KW-0786">Thiamine pyrophosphate</keyword>
<gene>
    <name evidence="5" type="ORF">O6R08_09690</name>
</gene>
<feature type="domain" description="Transketolase-like pyrimidine-binding" evidence="4">
    <location>
        <begin position="14"/>
        <end position="189"/>
    </location>
</feature>
<dbReference type="Pfam" id="PF02780">
    <property type="entry name" value="Transketolase_C"/>
    <property type="match status" value="1"/>
</dbReference>